<gene>
    <name evidence="3" type="primary">nlpD</name>
    <name evidence="3" type="ORF">BZL35_00144</name>
</gene>
<keyword evidence="3" id="KW-0378">Hydrolase</keyword>
<dbReference type="EMBL" id="MUHY01000001">
    <property type="protein sequence ID" value="PSB91924.1"/>
    <property type="molecule type" value="Genomic_DNA"/>
</dbReference>
<evidence type="ECO:0000256" key="1">
    <source>
        <dbReference type="ARBA" id="ARBA00038420"/>
    </source>
</evidence>
<dbReference type="CDD" id="cd00118">
    <property type="entry name" value="LysM"/>
    <property type="match status" value="1"/>
</dbReference>
<evidence type="ECO:0000259" key="2">
    <source>
        <dbReference type="PROSITE" id="PS51782"/>
    </source>
</evidence>
<evidence type="ECO:0000313" key="3">
    <source>
        <dbReference type="EMBL" id="PSB91924.1"/>
    </source>
</evidence>
<dbReference type="SMART" id="SM00257">
    <property type="entry name" value="LysM"/>
    <property type="match status" value="1"/>
</dbReference>
<keyword evidence="4" id="KW-1185">Reference proteome</keyword>
<dbReference type="InterPro" id="IPR011055">
    <property type="entry name" value="Dup_hybrid_motif"/>
</dbReference>
<dbReference type="InterPro" id="IPR018392">
    <property type="entry name" value="LysM"/>
</dbReference>
<dbReference type="Gene3D" id="3.10.350.10">
    <property type="entry name" value="LysM domain"/>
    <property type="match status" value="1"/>
</dbReference>
<dbReference type="InterPro" id="IPR036779">
    <property type="entry name" value="LysM_dom_sf"/>
</dbReference>
<comment type="similarity">
    <text evidence="1">Belongs to the E.coli NlpD/Haemophilus LppB family.</text>
</comment>
<name>A0ABX5FDW9_9BURK</name>
<dbReference type="GO" id="GO:0016787">
    <property type="term" value="F:hydrolase activity"/>
    <property type="evidence" value="ECO:0007669"/>
    <property type="project" value="UniProtKB-KW"/>
</dbReference>
<dbReference type="InterPro" id="IPR016047">
    <property type="entry name" value="M23ase_b-sheet_dom"/>
</dbReference>
<feature type="domain" description="LysM" evidence="2">
    <location>
        <begin position="95"/>
        <end position="139"/>
    </location>
</feature>
<protein>
    <submittedName>
        <fullName evidence="3">Murein hydrolase activator NlpD</fullName>
    </submittedName>
</protein>
<organism evidence="3 4">
    <name type="scientific">Candidatus Pandoraea novymonadis</name>
    <dbReference type="NCBI Taxonomy" id="1808959"/>
    <lineage>
        <taxon>Bacteria</taxon>
        <taxon>Pseudomonadati</taxon>
        <taxon>Pseudomonadota</taxon>
        <taxon>Betaproteobacteria</taxon>
        <taxon>Burkholderiales</taxon>
        <taxon>Burkholderiaceae</taxon>
        <taxon>Pandoraea</taxon>
    </lineage>
</organism>
<dbReference type="Proteomes" id="UP000242660">
    <property type="component" value="Unassembled WGS sequence"/>
</dbReference>
<accession>A0ABX5FDW9</accession>
<dbReference type="InterPro" id="IPR050570">
    <property type="entry name" value="Cell_wall_metabolism_enzyme"/>
</dbReference>
<dbReference type="PROSITE" id="PS51782">
    <property type="entry name" value="LYSM"/>
    <property type="match status" value="1"/>
</dbReference>
<reference evidence="3 4" key="1">
    <citation type="journal article" date="2017" name="Front. Microbiol.">
        <title>Genome of Ca. Pandoraea novymonadis, an Endosymbiotic Bacterium of the Trypanosomatid Novymonas esmeraldas.</title>
        <authorList>
            <person name="Kostygov A.Y."/>
            <person name="Butenko A."/>
            <person name="Nenarokova A."/>
            <person name="Tashyreva D."/>
            <person name="Flegontov P."/>
            <person name="Lukes J."/>
            <person name="Yurchenko V."/>
        </authorList>
    </citation>
    <scope>NUCLEOTIDE SEQUENCE [LARGE SCALE GENOMIC DNA]</scope>
    <source>
        <strain evidence="3 4">E262</strain>
    </source>
</reference>
<dbReference type="Pfam" id="PF01476">
    <property type="entry name" value="LysM"/>
    <property type="match status" value="1"/>
</dbReference>
<dbReference type="CDD" id="cd12797">
    <property type="entry name" value="M23_peptidase"/>
    <property type="match status" value="1"/>
</dbReference>
<dbReference type="Gene3D" id="2.70.70.10">
    <property type="entry name" value="Glucose Permease (Domain IIA)"/>
    <property type="match status" value="1"/>
</dbReference>
<proteinExistence type="inferred from homology"/>
<sequence length="308" mass="33673">MIEQMEVHERGEMYLVDFVYTFKIISHLRGNCNIFRRSGVNFRAGFYKCIVSVLLLSMVPACSTRQVNAPIVDRTIITTVSRIPPAVDYPPVPPGYYRVKSGDGLYRIALDNGQNYHDIARWNNITNPDQIEVGQVLCMKAPIGERLTLMPQSGILAAPADSLSNNRSSSVSRMPAASAASVPTSEEIFQLAWPARGNIVAAFNDRNNKGLNIAGNVGDPVLAANAGKVVYSGAGLRGYGNLIIIKHNAVFLTAYAHNKSLLVKEGDSVISGQKIAEMGNSDASRVMLHFEVRRDGKPVDPIKYLKPQ</sequence>
<dbReference type="PANTHER" id="PTHR21666">
    <property type="entry name" value="PEPTIDASE-RELATED"/>
    <property type="match status" value="1"/>
</dbReference>
<evidence type="ECO:0000313" key="4">
    <source>
        <dbReference type="Proteomes" id="UP000242660"/>
    </source>
</evidence>
<dbReference type="Pfam" id="PF01551">
    <property type="entry name" value="Peptidase_M23"/>
    <property type="match status" value="1"/>
</dbReference>
<dbReference type="PANTHER" id="PTHR21666:SF263">
    <property type="entry name" value="MUREIN HYDROLASE ACTIVATOR NLPD"/>
    <property type="match status" value="1"/>
</dbReference>
<dbReference type="SUPFAM" id="SSF51261">
    <property type="entry name" value="Duplicated hybrid motif"/>
    <property type="match status" value="1"/>
</dbReference>
<comment type="caution">
    <text evidence="3">The sequence shown here is derived from an EMBL/GenBank/DDBJ whole genome shotgun (WGS) entry which is preliminary data.</text>
</comment>